<evidence type="ECO:0000313" key="4">
    <source>
        <dbReference type="EMBL" id="UVQ75565.1"/>
    </source>
</evidence>
<sequence>MNHLITDSGSKRRFVLPDSTIVWLNSNSKLEYPTTFSESSREISLEGEAYFEVSHDVNKPFHVHAGDMDIEVLGTHFSVENYPDKKGVEAVLAEGRIKVTGSEIPVPLVLEPGELIRYDKSNKQTVVKKVDAENYISWIQNELTFDNAKLADIVMNLKKWYSIDIECDSSIGQNLSMSFTLHKGEDLDEILKAMTLIIPVRYYWKDNVLNIVSVK</sequence>
<dbReference type="Proteomes" id="UP000095606">
    <property type="component" value="Unassembled WGS sequence"/>
</dbReference>
<dbReference type="Pfam" id="PF16344">
    <property type="entry name" value="FecR_C"/>
    <property type="match status" value="1"/>
</dbReference>
<gene>
    <name evidence="3" type="ORF">ERS852461_04654</name>
    <name evidence="4" type="ORF">NXY30_03935</name>
</gene>
<protein>
    <submittedName>
        <fullName evidence="4">FecR domain-containing protein</fullName>
    </submittedName>
    <submittedName>
        <fullName evidence="3">Putative anti sigma factor</fullName>
    </submittedName>
</protein>
<reference evidence="4" key="2">
    <citation type="submission" date="2022-08" db="EMBL/GenBank/DDBJ databases">
        <title>Genome Sequencing of Bacteroides fragilis Group Isolates with Nanopore Technology.</title>
        <authorList>
            <person name="Tisza M.J."/>
            <person name="Smith D."/>
            <person name="Dekker J.P."/>
        </authorList>
    </citation>
    <scope>NUCLEOTIDE SEQUENCE</scope>
    <source>
        <strain evidence="4">BFG-527</strain>
    </source>
</reference>
<dbReference type="PANTHER" id="PTHR30273:SF2">
    <property type="entry name" value="PROTEIN FECR"/>
    <property type="match status" value="1"/>
</dbReference>
<dbReference type="Pfam" id="PF04773">
    <property type="entry name" value="FecR"/>
    <property type="match status" value="1"/>
</dbReference>
<proteinExistence type="predicted"/>
<evidence type="ECO:0000313" key="6">
    <source>
        <dbReference type="Proteomes" id="UP001060104"/>
    </source>
</evidence>
<feature type="domain" description="FecR protein" evidence="1">
    <location>
        <begin position="4"/>
        <end position="97"/>
    </location>
</feature>
<dbReference type="AlphaFoldDB" id="A0A174UX77"/>
<name>A0A174UX77_9BACE</name>
<evidence type="ECO:0000313" key="3">
    <source>
        <dbReference type="EMBL" id="CUQ23559.1"/>
    </source>
</evidence>
<evidence type="ECO:0000259" key="2">
    <source>
        <dbReference type="Pfam" id="PF16344"/>
    </source>
</evidence>
<dbReference type="InterPro" id="IPR032508">
    <property type="entry name" value="FecR_C"/>
</dbReference>
<accession>A0A174UX77</accession>
<evidence type="ECO:0000259" key="1">
    <source>
        <dbReference type="Pfam" id="PF04773"/>
    </source>
</evidence>
<dbReference type="Proteomes" id="UP001060104">
    <property type="component" value="Chromosome"/>
</dbReference>
<dbReference type="Gene3D" id="3.55.50.30">
    <property type="match status" value="1"/>
</dbReference>
<organism evidence="3 5">
    <name type="scientific">Bacteroides faecis</name>
    <dbReference type="NCBI Taxonomy" id="674529"/>
    <lineage>
        <taxon>Bacteria</taxon>
        <taxon>Pseudomonadati</taxon>
        <taxon>Bacteroidota</taxon>
        <taxon>Bacteroidia</taxon>
        <taxon>Bacteroidales</taxon>
        <taxon>Bacteroidaceae</taxon>
        <taxon>Bacteroides</taxon>
    </lineage>
</organism>
<dbReference type="GO" id="GO:0016989">
    <property type="term" value="F:sigma factor antagonist activity"/>
    <property type="evidence" value="ECO:0007669"/>
    <property type="project" value="TreeGrafter"/>
</dbReference>
<dbReference type="InterPro" id="IPR012373">
    <property type="entry name" value="Ferrdict_sens_TM"/>
</dbReference>
<dbReference type="FunFam" id="2.60.120.1440:FF:000001">
    <property type="entry name" value="Putative anti-sigma factor"/>
    <property type="match status" value="1"/>
</dbReference>
<dbReference type="EMBL" id="CZAE01000032">
    <property type="protein sequence ID" value="CUQ23559.1"/>
    <property type="molecule type" value="Genomic_DNA"/>
</dbReference>
<dbReference type="Gene3D" id="2.60.120.1440">
    <property type="match status" value="1"/>
</dbReference>
<dbReference type="InterPro" id="IPR006860">
    <property type="entry name" value="FecR"/>
</dbReference>
<evidence type="ECO:0000313" key="5">
    <source>
        <dbReference type="Proteomes" id="UP000095606"/>
    </source>
</evidence>
<reference evidence="3 5" key="1">
    <citation type="submission" date="2015-09" db="EMBL/GenBank/DDBJ databases">
        <authorList>
            <consortium name="Pathogen Informatics"/>
        </authorList>
    </citation>
    <scope>NUCLEOTIDE SEQUENCE [LARGE SCALE GENOMIC DNA]</scope>
    <source>
        <strain evidence="3 5">2789STDY5834846</strain>
    </source>
</reference>
<dbReference type="PANTHER" id="PTHR30273">
    <property type="entry name" value="PERIPLASMIC SIGNAL SENSOR AND SIGMA FACTOR ACTIVATOR FECR-RELATED"/>
    <property type="match status" value="1"/>
</dbReference>
<dbReference type="RefSeq" id="WP_258902945.1">
    <property type="nucleotide sequence ID" value="NZ_CP103141.1"/>
</dbReference>
<feature type="domain" description="Protein FecR C-terminal" evidence="2">
    <location>
        <begin position="143"/>
        <end position="208"/>
    </location>
</feature>
<keyword evidence="6" id="KW-1185">Reference proteome</keyword>
<dbReference type="EMBL" id="CP103141">
    <property type="protein sequence ID" value="UVQ75565.1"/>
    <property type="molecule type" value="Genomic_DNA"/>
</dbReference>